<protein>
    <submittedName>
        <fullName evidence="2">Restriction system protein</fullName>
    </submittedName>
</protein>
<dbReference type="SUPFAM" id="SSF52980">
    <property type="entry name" value="Restriction endonuclease-like"/>
    <property type="match status" value="1"/>
</dbReference>
<evidence type="ECO:0000313" key="2">
    <source>
        <dbReference type="EMBL" id="SNB83039.1"/>
    </source>
</evidence>
<dbReference type="InterPro" id="IPR011335">
    <property type="entry name" value="Restrct_endonuc-II-like"/>
</dbReference>
<dbReference type="InterPro" id="IPR007560">
    <property type="entry name" value="Restrct_endonuc_IV_Mrr"/>
</dbReference>
<dbReference type="Gene3D" id="3.40.1350.10">
    <property type="match status" value="1"/>
</dbReference>
<dbReference type="InterPro" id="IPR011856">
    <property type="entry name" value="tRNA_endonuc-like_dom_sf"/>
</dbReference>
<sequence>MDPFVFEGHVVHFFGRAGLKAWNTKPTGDHGADGFAVRGEDMFVIQCKRYAPDNKVGAPTVREFKGVIEENEATRGYIVTTSTFTTDARASAAMSRKLVLVDIETLIGWHRTPPNFAI</sequence>
<dbReference type="GO" id="GO:0003677">
    <property type="term" value="F:DNA binding"/>
    <property type="evidence" value="ECO:0007669"/>
    <property type="project" value="InterPro"/>
</dbReference>
<dbReference type="Proteomes" id="UP000198418">
    <property type="component" value="Unassembled WGS sequence"/>
</dbReference>
<feature type="domain" description="Restriction endonuclease type IV Mrr" evidence="1">
    <location>
        <begin position="1"/>
        <end position="109"/>
    </location>
</feature>
<dbReference type="PANTHER" id="PTHR30015">
    <property type="entry name" value="MRR RESTRICTION SYSTEM PROTEIN"/>
    <property type="match status" value="1"/>
</dbReference>
<organism evidence="2 3">
    <name type="scientific">Rhodoblastus acidophilus</name>
    <name type="common">Rhodopseudomonas acidophila</name>
    <dbReference type="NCBI Taxonomy" id="1074"/>
    <lineage>
        <taxon>Bacteria</taxon>
        <taxon>Pseudomonadati</taxon>
        <taxon>Pseudomonadota</taxon>
        <taxon>Alphaproteobacteria</taxon>
        <taxon>Hyphomicrobiales</taxon>
        <taxon>Rhodoblastaceae</taxon>
        <taxon>Rhodoblastus</taxon>
    </lineage>
</organism>
<dbReference type="InterPro" id="IPR052906">
    <property type="entry name" value="Type_IV_Methyl-Rstrct_Enzyme"/>
</dbReference>
<dbReference type="GO" id="GO:0015666">
    <property type="term" value="F:restriction endodeoxyribonuclease activity"/>
    <property type="evidence" value="ECO:0007669"/>
    <property type="project" value="TreeGrafter"/>
</dbReference>
<dbReference type="Pfam" id="PF04471">
    <property type="entry name" value="Mrr_cat"/>
    <property type="match status" value="1"/>
</dbReference>
<dbReference type="AlphaFoldDB" id="A0A212SBW6"/>
<dbReference type="EMBL" id="FYDG01000024">
    <property type="protein sequence ID" value="SNB83039.1"/>
    <property type="molecule type" value="Genomic_DNA"/>
</dbReference>
<evidence type="ECO:0000259" key="1">
    <source>
        <dbReference type="Pfam" id="PF04471"/>
    </source>
</evidence>
<accession>A0A212SBW6</accession>
<name>A0A212SBW6_RHOAC</name>
<dbReference type="PANTHER" id="PTHR30015:SF7">
    <property type="entry name" value="TYPE IV METHYL-DIRECTED RESTRICTION ENZYME ECOKMRR"/>
    <property type="match status" value="1"/>
</dbReference>
<proteinExistence type="predicted"/>
<reference evidence="3" key="1">
    <citation type="submission" date="2017-06" db="EMBL/GenBank/DDBJ databases">
        <authorList>
            <person name="Varghese N."/>
            <person name="Submissions S."/>
        </authorList>
    </citation>
    <scope>NUCLEOTIDE SEQUENCE [LARGE SCALE GENOMIC DNA]</scope>
    <source>
        <strain evidence="3">DSM 137</strain>
    </source>
</reference>
<gene>
    <name evidence="2" type="ORF">SAMN06265338_12412</name>
</gene>
<keyword evidence="3" id="KW-1185">Reference proteome</keyword>
<evidence type="ECO:0000313" key="3">
    <source>
        <dbReference type="Proteomes" id="UP000198418"/>
    </source>
</evidence>
<dbReference type="GO" id="GO:0009307">
    <property type="term" value="P:DNA restriction-modification system"/>
    <property type="evidence" value="ECO:0007669"/>
    <property type="project" value="InterPro"/>
</dbReference>